<dbReference type="AlphaFoldDB" id="A0AA88D1Q8"/>
<evidence type="ECO:0000313" key="2">
    <source>
        <dbReference type="Proteomes" id="UP001187192"/>
    </source>
</evidence>
<evidence type="ECO:0000313" key="1">
    <source>
        <dbReference type="EMBL" id="GMN24519.1"/>
    </source>
</evidence>
<accession>A0AA88D1Q8</accession>
<keyword evidence="2" id="KW-1185">Reference proteome</keyword>
<protein>
    <submittedName>
        <fullName evidence="1">Uncharacterized protein</fullName>
    </submittedName>
</protein>
<comment type="caution">
    <text evidence="1">The sequence shown here is derived from an EMBL/GenBank/DDBJ whole genome shotgun (WGS) entry which is preliminary data.</text>
</comment>
<dbReference type="Proteomes" id="UP001187192">
    <property type="component" value="Unassembled WGS sequence"/>
</dbReference>
<sequence length="94" mass="10460">MDNTFVDKPNYMTKEIKTCSLRSRSYLAIKIITVESKSIFSRTGRGGNHTVRVLVEVNPWEEDGCCRKEKGRNQIVGGGAWSSHTKGGPVAARF</sequence>
<proteinExistence type="predicted"/>
<name>A0AA88D1Q8_FICCA</name>
<reference evidence="1" key="1">
    <citation type="submission" date="2023-07" db="EMBL/GenBank/DDBJ databases">
        <title>draft genome sequence of fig (Ficus carica).</title>
        <authorList>
            <person name="Takahashi T."/>
            <person name="Nishimura K."/>
        </authorList>
    </citation>
    <scope>NUCLEOTIDE SEQUENCE</scope>
</reference>
<organism evidence="1 2">
    <name type="scientific">Ficus carica</name>
    <name type="common">Common fig</name>
    <dbReference type="NCBI Taxonomy" id="3494"/>
    <lineage>
        <taxon>Eukaryota</taxon>
        <taxon>Viridiplantae</taxon>
        <taxon>Streptophyta</taxon>
        <taxon>Embryophyta</taxon>
        <taxon>Tracheophyta</taxon>
        <taxon>Spermatophyta</taxon>
        <taxon>Magnoliopsida</taxon>
        <taxon>eudicotyledons</taxon>
        <taxon>Gunneridae</taxon>
        <taxon>Pentapetalae</taxon>
        <taxon>rosids</taxon>
        <taxon>fabids</taxon>
        <taxon>Rosales</taxon>
        <taxon>Moraceae</taxon>
        <taxon>Ficeae</taxon>
        <taxon>Ficus</taxon>
    </lineage>
</organism>
<dbReference type="EMBL" id="BTGU01004266">
    <property type="protein sequence ID" value="GMN24519.1"/>
    <property type="molecule type" value="Genomic_DNA"/>
</dbReference>
<gene>
    <name evidence="1" type="ORF">TIFTF001_045872</name>
</gene>